<evidence type="ECO:0000256" key="2">
    <source>
        <dbReference type="ARBA" id="ARBA00022679"/>
    </source>
</evidence>
<keyword evidence="2" id="KW-0808">Transferase</keyword>
<evidence type="ECO:0000313" key="4">
    <source>
        <dbReference type="EMBL" id="GGO86249.1"/>
    </source>
</evidence>
<evidence type="ECO:0000259" key="3">
    <source>
        <dbReference type="Pfam" id="PF13649"/>
    </source>
</evidence>
<comment type="caution">
    <text evidence="4">The sequence shown here is derived from an EMBL/GenBank/DDBJ whole genome shotgun (WGS) entry which is preliminary data.</text>
</comment>
<evidence type="ECO:0000256" key="1">
    <source>
        <dbReference type="ARBA" id="ARBA00022603"/>
    </source>
</evidence>
<gene>
    <name evidence="4" type="ORF">GCM10011348_36670</name>
</gene>
<dbReference type="SUPFAM" id="SSF53335">
    <property type="entry name" value="S-adenosyl-L-methionine-dependent methyltransferases"/>
    <property type="match status" value="1"/>
</dbReference>
<dbReference type="Gene3D" id="3.40.50.150">
    <property type="entry name" value="Vaccinia Virus protein VP39"/>
    <property type="match status" value="1"/>
</dbReference>
<dbReference type="GO" id="GO:0032259">
    <property type="term" value="P:methylation"/>
    <property type="evidence" value="ECO:0007669"/>
    <property type="project" value="UniProtKB-KW"/>
</dbReference>
<keyword evidence="1" id="KW-0489">Methyltransferase</keyword>
<reference evidence="4 5" key="1">
    <citation type="journal article" date="2014" name="Int. J. Syst. Evol. Microbiol.">
        <title>Complete genome sequence of Corynebacterium casei LMG S-19264T (=DSM 44701T), isolated from a smear-ripened cheese.</title>
        <authorList>
            <consortium name="US DOE Joint Genome Institute (JGI-PGF)"/>
            <person name="Walter F."/>
            <person name="Albersmeier A."/>
            <person name="Kalinowski J."/>
            <person name="Ruckert C."/>
        </authorList>
    </citation>
    <scope>NUCLEOTIDE SEQUENCE [LARGE SCALE GENOMIC DNA]</scope>
    <source>
        <strain evidence="4 5">CGMCC 1.7286</strain>
    </source>
</reference>
<name>A0A918DWU2_9GAMM</name>
<dbReference type="PANTHER" id="PTHR43861:SF1">
    <property type="entry name" value="TRANS-ACONITATE 2-METHYLTRANSFERASE"/>
    <property type="match status" value="1"/>
</dbReference>
<dbReference type="PANTHER" id="PTHR43861">
    <property type="entry name" value="TRANS-ACONITATE 2-METHYLTRANSFERASE-RELATED"/>
    <property type="match status" value="1"/>
</dbReference>
<dbReference type="GO" id="GO:0008168">
    <property type="term" value="F:methyltransferase activity"/>
    <property type="evidence" value="ECO:0007669"/>
    <property type="project" value="UniProtKB-KW"/>
</dbReference>
<dbReference type="AlphaFoldDB" id="A0A918DWU2"/>
<evidence type="ECO:0000313" key="5">
    <source>
        <dbReference type="Proteomes" id="UP000599578"/>
    </source>
</evidence>
<dbReference type="InterPro" id="IPR041698">
    <property type="entry name" value="Methyltransf_25"/>
</dbReference>
<dbReference type="RefSeq" id="WP_188862067.1">
    <property type="nucleotide sequence ID" value="NZ_BMLT01000010.1"/>
</dbReference>
<dbReference type="CDD" id="cd02440">
    <property type="entry name" value="AdoMet_MTases"/>
    <property type="match status" value="1"/>
</dbReference>
<accession>A0A918DWU2</accession>
<dbReference type="Proteomes" id="UP000599578">
    <property type="component" value="Unassembled WGS sequence"/>
</dbReference>
<sequence length="212" mass="23556">MKSSEQFWDGIASRYAGMAVKDEESYRKKLEVTRRYFRPDWEVLEFGCGTGGTAIVHAPHVKHILAIDISARMLEFARSKAGQAGVQNICFQQGTLDSLQCNAESFDAVLGLNILHLLEDVDAAVTRVYELLKPGGIFVSSTALIADAKLHWRLLIPIMQCLGFAPYVNRFDKPQLLAMLTGAGFRIDYEWQPSRESVFIVAKKGDANGVSD</sequence>
<proteinExistence type="predicted"/>
<dbReference type="EMBL" id="BMLT01000010">
    <property type="protein sequence ID" value="GGO86249.1"/>
    <property type="molecule type" value="Genomic_DNA"/>
</dbReference>
<feature type="domain" description="Methyltransferase" evidence="3">
    <location>
        <begin position="43"/>
        <end position="136"/>
    </location>
</feature>
<dbReference type="Pfam" id="PF13649">
    <property type="entry name" value="Methyltransf_25"/>
    <property type="match status" value="1"/>
</dbReference>
<organism evidence="4 5">
    <name type="scientific">Marinobacterium nitratireducens</name>
    <dbReference type="NCBI Taxonomy" id="518897"/>
    <lineage>
        <taxon>Bacteria</taxon>
        <taxon>Pseudomonadati</taxon>
        <taxon>Pseudomonadota</taxon>
        <taxon>Gammaproteobacteria</taxon>
        <taxon>Oceanospirillales</taxon>
        <taxon>Oceanospirillaceae</taxon>
        <taxon>Marinobacterium</taxon>
    </lineage>
</organism>
<dbReference type="InterPro" id="IPR029063">
    <property type="entry name" value="SAM-dependent_MTases_sf"/>
</dbReference>
<protein>
    <recommendedName>
        <fullName evidence="3">Methyltransferase domain-containing protein</fullName>
    </recommendedName>
</protein>
<keyword evidence="5" id="KW-1185">Reference proteome</keyword>